<evidence type="ECO:0000256" key="7">
    <source>
        <dbReference type="HAMAP-Rule" id="MF_00631"/>
    </source>
</evidence>
<keyword evidence="3 7" id="KW-0812">Transmembrane</keyword>
<evidence type="ECO:0000256" key="2">
    <source>
        <dbReference type="ARBA" id="ARBA00022618"/>
    </source>
</evidence>
<dbReference type="InterPro" id="IPR009619">
    <property type="entry name" value="CrgA"/>
</dbReference>
<evidence type="ECO:0000256" key="1">
    <source>
        <dbReference type="ARBA" id="ARBA00022475"/>
    </source>
</evidence>
<keyword evidence="2 7" id="KW-0132">Cell division</keyword>
<comment type="caution">
    <text evidence="9">The sequence shown here is derived from an EMBL/GenBank/DDBJ whole genome shotgun (WGS) entry which is preliminary data.</text>
</comment>
<dbReference type="EMBL" id="BAABLW010000002">
    <property type="protein sequence ID" value="GAA4914123.1"/>
    <property type="molecule type" value="Genomic_DNA"/>
</dbReference>
<keyword evidence="1 7" id="KW-1003">Cell membrane</keyword>
<dbReference type="Pfam" id="PF06781">
    <property type="entry name" value="CrgA"/>
    <property type="match status" value="1"/>
</dbReference>
<keyword evidence="10" id="KW-1185">Reference proteome</keyword>
<feature type="transmembrane region" description="Helical" evidence="7">
    <location>
        <begin position="47"/>
        <end position="65"/>
    </location>
</feature>
<dbReference type="RefSeq" id="WP_345476620.1">
    <property type="nucleotide sequence ID" value="NZ_BAABLW010000002.1"/>
</dbReference>
<evidence type="ECO:0000256" key="8">
    <source>
        <dbReference type="SAM" id="MobiDB-lite"/>
    </source>
</evidence>
<dbReference type="HAMAP" id="MF_00631">
    <property type="entry name" value="CrgA"/>
    <property type="match status" value="1"/>
</dbReference>
<sequence length="98" mass="11002">MPESKHRKNRSNRAAAEASSSPLRDAEPFDFKDLDGEDDSLPTWYKVTMFGLMILGLLWIILWYISNGALPVSAAGSWNIAIGFGVAMVGFFMTMRWK</sequence>
<feature type="transmembrane region" description="Helical" evidence="7">
    <location>
        <begin position="77"/>
        <end position="95"/>
    </location>
</feature>
<feature type="region of interest" description="Disordered" evidence="8">
    <location>
        <begin position="1"/>
        <end position="31"/>
    </location>
</feature>
<evidence type="ECO:0000256" key="4">
    <source>
        <dbReference type="ARBA" id="ARBA00022989"/>
    </source>
</evidence>
<protein>
    <recommendedName>
        <fullName evidence="7">Cell division protein CrgA</fullName>
    </recommendedName>
</protein>
<evidence type="ECO:0000313" key="10">
    <source>
        <dbReference type="Proteomes" id="UP001500368"/>
    </source>
</evidence>
<name>A0ABP9FY52_9MICC</name>
<evidence type="ECO:0000256" key="6">
    <source>
        <dbReference type="ARBA" id="ARBA00023306"/>
    </source>
</evidence>
<evidence type="ECO:0000256" key="3">
    <source>
        <dbReference type="ARBA" id="ARBA00022692"/>
    </source>
</evidence>
<keyword evidence="4 7" id="KW-1133">Transmembrane helix</keyword>
<evidence type="ECO:0000256" key="5">
    <source>
        <dbReference type="ARBA" id="ARBA00023136"/>
    </source>
</evidence>
<comment type="subcellular location">
    <subcellularLocation>
        <location evidence="7">Cell membrane</location>
        <topology evidence="7">Multi-pass membrane protein</topology>
    </subcellularLocation>
</comment>
<keyword evidence="6 7" id="KW-0131">Cell cycle</keyword>
<accession>A0ABP9FY52</accession>
<gene>
    <name evidence="7" type="primary">crgA</name>
    <name evidence="9" type="ORF">GCM10025790_06310</name>
</gene>
<dbReference type="Proteomes" id="UP001500368">
    <property type="component" value="Unassembled WGS sequence"/>
</dbReference>
<keyword evidence="5 7" id="KW-0472">Membrane</keyword>
<comment type="function">
    <text evidence="7">Involved in cell division.</text>
</comment>
<organism evidence="9 10">
    <name type="scientific">Nesterenkonia rhizosphaerae</name>
    <dbReference type="NCBI Taxonomy" id="1348272"/>
    <lineage>
        <taxon>Bacteria</taxon>
        <taxon>Bacillati</taxon>
        <taxon>Actinomycetota</taxon>
        <taxon>Actinomycetes</taxon>
        <taxon>Micrococcales</taxon>
        <taxon>Micrococcaceae</taxon>
        <taxon>Nesterenkonia</taxon>
    </lineage>
</organism>
<feature type="compositionally biased region" description="Basic residues" evidence="8">
    <location>
        <begin position="1"/>
        <end position="11"/>
    </location>
</feature>
<reference evidence="10" key="1">
    <citation type="journal article" date="2019" name="Int. J. Syst. Evol. Microbiol.">
        <title>The Global Catalogue of Microorganisms (GCM) 10K type strain sequencing project: providing services to taxonomists for standard genome sequencing and annotation.</title>
        <authorList>
            <consortium name="The Broad Institute Genomics Platform"/>
            <consortium name="The Broad Institute Genome Sequencing Center for Infectious Disease"/>
            <person name="Wu L."/>
            <person name="Ma J."/>
        </authorList>
    </citation>
    <scope>NUCLEOTIDE SEQUENCE [LARGE SCALE GENOMIC DNA]</scope>
    <source>
        <strain evidence="10">JCM 19129</strain>
    </source>
</reference>
<feature type="compositionally biased region" description="Low complexity" evidence="8">
    <location>
        <begin position="12"/>
        <end position="21"/>
    </location>
</feature>
<proteinExistence type="inferred from homology"/>
<comment type="similarity">
    <text evidence="7">Belongs to the CrgA family.</text>
</comment>
<evidence type="ECO:0000313" key="9">
    <source>
        <dbReference type="EMBL" id="GAA4914123.1"/>
    </source>
</evidence>